<dbReference type="CDD" id="cd00093">
    <property type="entry name" value="HTH_XRE"/>
    <property type="match status" value="1"/>
</dbReference>
<keyword evidence="3" id="KW-1185">Reference proteome</keyword>
<dbReference type="SUPFAM" id="SSF47413">
    <property type="entry name" value="lambda repressor-like DNA-binding domains"/>
    <property type="match status" value="1"/>
</dbReference>
<name>A0A239P0W6_9ACTN</name>
<feature type="domain" description="HTH cro/C1-type" evidence="1">
    <location>
        <begin position="22"/>
        <end position="77"/>
    </location>
</feature>
<sequence length="271" mass="30924">MPNVRDPLDPKLSQWHLLSYYLRFFREKEGLSLTQWGKIIGAARSTVSNMEAGRHRIHEDHAKLIDRHFGTGRLFELLLWFARTAHNPDWFRQYTEYEKQATFTKIYHGSLIPLFFQTDAYTEAYVHVSDSEDHEVELAARLRRKQAMLGRPEPAFIWLLLGEAALATRVGGPSVMKAQLEHLHRMTDLAHASVRVVPFTAGAHRGADGYFQVIGLDNRDIGYAGAQIGGRLIEGPSEARELSFIFDRIGAKAASEDDSRSLIRRYLETYP</sequence>
<evidence type="ECO:0000313" key="3">
    <source>
        <dbReference type="Proteomes" id="UP000198318"/>
    </source>
</evidence>
<dbReference type="InterPro" id="IPR001387">
    <property type="entry name" value="Cro/C1-type_HTH"/>
</dbReference>
<gene>
    <name evidence="2" type="ORF">SAMN05443665_105630</name>
</gene>
<reference evidence="2 3" key="1">
    <citation type="submission" date="2017-06" db="EMBL/GenBank/DDBJ databases">
        <authorList>
            <person name="Kim H.J."/>
            <person name="Triplett B.A."/>
        </authorList>
    </citation>
    <scope>NUCLEOTIDE SEQUENCE [LARGE SCALE GENOMIC DNA]</scope>
    <source>
        <strain evidence="2 3">DSM 44715</strain>
    </source>
</reference>
<dbReference type="Pfam" id="PF19054">
    <property type="entry name" value="DUF5753"/>
    <property type="match status" value="1"/>
</dbReference>
<protein>
    <recommendedName>
        <fullName evidence="1">HTH cro/C1-type domain-containing protein</fullName>
    </recommendedName>
</protein>
<organism evidence="2 3">
    <name type="scientific">Actinomadura meyerae</name>
    <dbReference type="NCBI Taxonomy" id="240840"/>
    <lineage>
        <taxon>Bacteria</taxon>
        <taxon>Bacillati</taxon>
        <taxon>Actinomycetota</taxon>
        <taxon>Actinomycetes</taxon>
        <taxon>Streptosporangiales</taxon>
        <taxon>Thermomonosporaceae</taxon>
        <taxon>Actinomadura</taxon>
    </lineage>
</organism>
<evidence type="ECO:0000259" key="1">
    <source>
        <dbReference type="PROSITE" id="PS50943"/>
    </source>
</evidence>
<dbReference type="SMART" id="SM00530">
    <property type="entry name" value="HTH_XRE"/>
    <property type="match status" value="1"/>
</dbReference>
<dbReference type="Gene3D" id="1.10.260.40">
    <property type="entry name" value="lambda repressor-like DNA-binding domains"/>
    <property type="match status" value="1"/>
</dbReference>
<dbReference type="Proteomes" id="UP000198318">
    <property type="component" value="Unassembled WGS sequence"/>
</dbReference>
<dbReference type="GO" id="GO:0003677">
    <property type="term" value="F:DNA binding"/>
    <property type="evidence" value="ECO:0007669"/>
    <property type="project" value="InterPro"/>
</dbReference>
<dbReference type="EMBL" id="FZOR01000056">
    <property type="protein sequence ID" value="SNT60254.1"/>
    <property type="molecule type" value="Genomic_DNA"/>
</dbReference>
<dbReference type="PROSITE" id="PS50943">
    <property type="entry name" value="HTH_CROC1"/>
    <property type="match status" value="1"/>
</dbReference>
<dbReference type="OrthoDB" id="3355929at2"/>
<accession>A0A239P0W6</accession>
<dbReference type="AlphaFoldDB" id="A0A239P0W6"/>
<dbReference type="InterPro" id="IPR043917">
    <property type="entry name" value="DUF5753"/>
</dbReference>
<dbReference type="Pfam" id="PF13560">
    <property type="entry name" value="HTH_31"/>
    <property type="match status" value="1"/>
</dbReference>
<dbReference type="RefSeq" id="WP_089330618.1">
    <property type="nucleotide sequence ID" value="NZ_FZOR01000056.1"/>
</dbReference>
<dbReference type="InterPro" id="IPR010982">
    <property type="entry name" value="Lambda_DNA-bd_dom_sf"/>
</dbReference>
<evidence type="ECO:0000313" key="2">
    <source>
        <dbReference type="EMBL" id="SNT60254.1"/>
    </source>
</evidence>
<proteinExistence type="predicted"/>